<dbReference type="Proteomes" id="UP000053268">
    <property type="component" value="Unassembled WGS sequence"/>
</dbReference>
<feature type="region of interest" description="Disordered" evidence="1">
    <location>
        <begin position="1"/>
        <end position="22"/>
    </location>
</feature>
<protein>
    <submittedName>
        <fullName evidence="2">Uncharacterized protein</fullName>
    </submittedName>
</protein>
<sequence>MKISSPQFPALHGAHNIGREGQGSLSVRYQTLDRVGSRVKKNQLDALLNPDLARQRDLYLGCLATPYGLDLYDCGPAK</sequence>
<accession>A0A194PTL3</accession>
<dbReference type="EMBL" id="KQ459594">
    <property type="protein sequence ID" value="KPI96094.1"/>
    <property type="molecule type" value="Genomic_DNA"/>
</dbReference>
<dbReference type="AlphaFoldDB" id="A0A194PTL3"/>
<organism evidence="2 3">
    <name type="scientific">Papilio xuthus</name>
    <name type="common">Asian swallowtail butterfly</name>
    <dbReference type="NCBI Taxonomy" id="66420"/>
    <lineage>
        <taxon>Eukaryota</taxon>
        <taxon>Metazoa</taxon>
        <taxon>Ecdysozoa</taxon>
        <taxon>Arthropoda</taxon>
        <taxon>Hexapoda</taxon>
        <taxon>Insecta</taxon>
        <taxon>Pterygota</taxon>
        <taxon>Neoptera</taxon>
        <taxon>Endopterygota</taxon>
        <taxon>Lepidoptera</taxon>
        <taxon>Glossata</taxon>
        <taxon>Ditrysia</taxon>
        <taxon>Papilionoidea</taxon>
        <taxon>Papilionidae</taxon>
        <taxon>Papilioninae</taxon>
        <taxon>Papilio</taxon>
    </lineage>
</organism>
<evidence type="ECO:0000313" key="2">
    <source>
        <dbReference type="EMBL" id="KPI96094.1"/>
    </source>
</evidence>
<reference evidence="2 3" key="1">
    <citation type="journal article" date="2015" name="Nat. Commun.">
        <title>Outbred genome sequencing and CRISPR/Cas9 gene editing in butterflies.</title>
        <authorList>
            <person name="Li X."/>
            <person name="Fan D."/>
            <person name="Zhang W."/>
            <person name="Liu G."/>
            <person name="Zhang L."/>
            <person name="Zhao L."/>
            <person name="Fang X."/>
            <person name="Chen L."/>
            <person name="Dong Y."/>
            <person name="Chen Y."/>
            <person name="Ding Y."/>
            <person name="Zhao R."/>
            <person name="Feng M."/>
            <person name="Zhu Y."/>
            <person name="Feng Y."/>
            <person name="Jiang X."/>
            <person name="Zhu D."/>
            <person name="Xiang H."/>
            <person name="Feng X."/>
            <person name="Li S."/>
            <person name="Wang J."/>
            <person name="Zhang G."/>
            <person name="Kronforst M.R."/>
            <person name="Wang W."/>
        </authorList>
    </citation>
    <scope>NUCLEOTIDE SEQUENCE [LARGE SCALE GENOMIC DNA]</scope>
    <source>
        <strain evidence="2">Ya'a_city_454_Px</strain>
        <tissue evidence="2">Whole body</tissue>
    </source>
</reference>
<gene>
    <name evidence="2" type="ORF">RR46_06828</name>
</gene>
<evidence type="ECO:0000256" key="1">
    <source>
        <dbReference type="SAM" id="MobiDB-lite"/>
    </source>
</evidence>
<name>A0A194PTL3_PAPXU</name>
<evidence type="ECO:0000313" key="3">
    <source>
        <dbReference type="Proteomes" id="UP000053268"/>
    </source>
</evidence>
<keyword evidence="3" id="KW-1185">Reference proteome</keyword>
<proteinExistence type="predicted"/>